<evidence type="ECO:0000313" key="2">
    <source>
        <dbReference type="EMBL" id="KDQ12151.1"/>
    </source>
</evidence>
<evidence type="ECO:0000313" key="3">
    <source>
        <dbReference type="Proteomes" id="UP000027195"/>
    </source>
</evidence>
<keyword evidence="1" id="KW-0472">Membrane</keyword>
<reference evidence="3" key="1">
    <citation type="journal article" date="2014" name="Proc. Natl. Acad. Sci. U.S.A.">
        <title>Extensive sampling of basidiomycete genomes demonstrates inadequacy of the white-rot/brown-rot paradigm for wood decay fungi.</title>
        <authorList>
            <person name="Riley R."/>
            <person name="Salamov A.A."/>
            <person name="Brown D.W."/>
            <person name="Nagy L.G."/>
            <person name="Floudas D."/>
            <person name="Held B.W."/>
            <person name="Levasseur A."/>
            <person name="Lombard V."/>
            <person name="Morin E."/>
            <person name="Otillar R."/>
            <person name="Lindquist E.A."/>
            <person name="Sun H."/>
            <person name="LaButti K.M."/>
            <person name="Schmutz J."/>
            <person name="Jabbour D."/>
            <person name="Luo H."/>
            <person name="Baker S.E."/>
            <person name="Pisabarro A.G."/>
            <person name="Walton J.D."/>
            <person name="Blanchette R.A."/>
            <person name="Henrissat B."/>
            <person name="Martin F."/>
            <person name="Cullen D."/>
            <person name="Hibbett D.S."/>
            <person name="Grigoriev I.V."/>
        </authorList>
    </citation>
    <scope>NUCLEOTIDE SEQUENCE [LARGE SCALE GENOMIC DNA]</scope>
    <source>
        <strain evidence="3">FD-172 SS1</strain>
    </source>
</reference>
<evidence type="ECO:0000256" key="1">
    <source>
        <dbReference type="SAM" id="Phobius"/>
    </source>
</evidence>
<dbReference type="AlphaFoldDB" id="A0A067MKP4"/>
<organism evidence="2 3">
    <name type="scientific">Botryobasidium botryosum (strain FD-172 SS1)</name>
    <dbReference type="NCBI Taxonomy" id="930990"/>
    <lineage>
        <taxon>Eukaryota</taxon>
        <taxon>Fungi</taxon>
        <taxon>Dikarya</taxon>
        <taxon>Basidiomycota</taxon>
        <taxon>Agaricomycotina</taxon>
        <taxon>Agaricomycetes</taxon>
        <taxon>Cantharellales</taxon>
        <taxon>Botryobasidiaceae</taxon>
        <taxon>Botryobasidium</taxon>
    </lineage>
</organism>
<dbReference type="HOGENOM" id="CLU_2941406_0_0_1"/>
<keyword evidence="3" id="KW-1185">Reference proteome</keyword>
<gene>
    <name evidence="2" type="ORF">BOTBODRAFT_425559</name>
</gene>
<keyword evidence="1" id="KW-0812">Transmembrane</keyword>
<name>A0A067MKP4_BOTB1</name>
<protein>
    <submittedName>
        <fullName evidence="2">Uncharacterized protein</fullName>
    </submittedName>
</protein>
<dbReference type="EMBL" id="KL198052">
    <property type="protein sequence ID" value="KDQ12151.1"/>
    <property type="molecule type" value="Genomic_DNA"/>
</dbReference>
<keyword evidence="1" id="KW-1133">Transmembrane helix</keyword>
<feature type="transmembrane region" description="Helical" evidence="1">
    <location>
        <begin position="20"/>
        <end position="40"/>
    </location>
</feature>
<dbReference type="InParanoid" id="A0A067MKP4"/>
<sequence length="60" mass="6842">MLRLPEELRDIYMDNKEHILSSFFLSVFLSGLGSLCSHLYTLSLSSCLLSCFSLYSTTEE</sequence>
<proteinExistence type="predicted"/>
<accession>A0A067MKP4</accession>
<dbReference type="Proteomes" id="UP000027195">
    <property type="component" value="Unassembled WGS sequence"/>
</dbReference>